<sequence>MKTQIMGVKVILLATLVVHRQMISNNVYPTAEDITFAYFSDGYDDGIKLSDDRKVLIPLQVRIQEPQFQSHGRTRHRKW</sequence>
<organism evidence="1 2">
    <name type="scientific">Rhododendron molle</name>
    <name type="common">Chinese azalea</name>
    <name type="synonym">Azalea mollis</name>
    <dbReference type="NCBI Taxonomy" id="49168"/>
    <lineage>
        <taxon>Eukaryota</taxon>
        <taxon>Viridiplantae</taxon>
        <taxon>Streptophyta</taxon>
        <taxon>Embryophyta</taxon>
        <taxon>Tracheophyta</taxon>
        <taxon>Spermatophyta</taxon>
        <taxon>Magnoliopsida</taxon>
        <taxon>eudicotyledons</taxon>
        <taxon>Gunneridae</taxon>
        <taxon>Pentapetalae</taxon>
        <taxon>asterids</taxon>
        <taxon>Ericales</taxon>
        <taxon>Ericaceae</taxon>
        <taxon>Ericoideae</taxon>
        <taxon>Rhodoreae</taxon>
        <taxon>Rhododendron</taxon>
    </lineage>
</organism>
<evidence type="ECO:0000313" key="2">
    <source>
        <dbReference type="Proteomes" id="UP001062846"/>
    </source>
</evidence>
<keyword evidence="2" id="KW-1185">Reference proteome</keyword>
<reference evidence="1" key="1">
    <citation type="submission" date="2022-02" db="EMBL/GenBank/DDBJ databases">
        <title>Plant Genome Project.</title>
        <authorList>
            <person name="Zhang R.-G."/>
        </authorList>
    </citation>
    <scope>NUCLEOTIDE SEQUENCE</scope>
    <source>
        <strain evidence="1">AT1</strain>
    </source>
</reference>
<name>A0ACC0MMT8_RHOML</name>
<protein>
    <submittedName>
        <fullName evidence="1">Uncharacterized protein</fullName>
    </submittedName>
</protein>
<dbReference type="EMBL" id="CM046395">
    <property type="protein sequence ID" value="KAI8542317.1"/>
    <property type="molecule type" value="Genomic_DNA"/>
</dbReference>
<gene>
    <name evidence="1" type="ORF">RHMOL_Rhmol08G0128900</name>
</gene>
<evidence type="ECO:0000313" key="1">
    <source>
        <dbReference type="EMBL" id="KAI8542317.1"/>
    </source>
</evidence>
<proteinExistence type="predicted"/>
<dbReference type="Proteomes" id="UP001062846">
    <property type="component" value="Chromosome 8"/>
</dbReference>
<comment type="caution">
    <text evidence="1">The sequence shown here is derived from an EMBL/GenBank/DDBJ whole genome shotgun (WGS) entry which is preliminary data.</text>
</comment>
<accession>A0ACC0MMT8</accession>